<organism evidence="1 2">
    <name type="scientific">Hypoxylon rubiginosum</name>
    <dbReference type="NCBI Taxonomy" id="110542"/>
    <lineage>
        <taxon>Eukaryota</taxon>
        <taxon>Fungi</taxon>
        <taxon>Dikarya</taxon>
        <taxon>Ascomycota</taxon>
        <taxon>Pezizomycotina</taxon>
        <taxon>Sordariomycetes</taxon>
        <taxon>Xylariomycetidae</taxon>
        <taxon>Xylariales</taxon>
        <taxon>Hypoxylaceae</taxon>
        <taxon>Hypoxylon</taxon>
    </lineage>
</organism>
<protein>
    <submittedName>
        <fullName evidence="1">HET-domain-containing protein</fullName>
    </submittedName>
</protein>
<accession>A0ACB9YXC1</accession>
<reference evidence="1 2" key="1">
    <citation type="journal article" date="2022" name="New Phytol.">
        <title>Ecological generalism drives hyperdiversity of secondary metabolite gene clusters in xylarialean endophytes.</title>
        <authorList>
            <person name="Franco M.E.E."/>
            <person name="Wisecaver J.H."/>
            <person name="Arnold A.E."/>
            <person name="Ju Y.M."/>
            <person name="Slot J.C."/>
            <person name="Ahrendt S."/>
            <person name="Moore L.P."/>
            <person name="Eastman K.E."/>
            <person name="Scott K."/>
            <person name="Konkel Z."/>
            <person name="Mondo S.J."/>
            <person name="Kuo A."/>
            <person name="Hayes R.D."/>
            <person name="Haridas S."/>
            <person name="Andreopoulos B."/>
            <person name="Riley R."/>
            <person name="LaButti K."/>
            <person name="Pangilinan J."/>
            <person name="Lipzen A."/>
            <person name="Amirebrahimi M."/>
            <person name="Yan J."/>
            <person name="Adam C."/>
            <person name="Keymanesh K."/>
            <person name="Ng V."/>
            <person name="Louie K."/>
            <person name="Northen T."/>
            <person name="Drula E."/>
            <person name="Henrissat B."/>
            <person name="Hsieh H.M."/>
            <person name="Youens-Clark K."/>
            <person name="Lutzoni F."/>
            <person name="Miadlikowska J."/>
            <person name="Eastwood D.C."/>
            <person name="Hamelin R.C."/>
            <person name="Grigoriev I.V."/>
            <person name="U'Ren J.M."/>
        </authorList>
    </citation>
    <scope>NUCLEOTIDE SEQUENCE [LARGE SCALE GENOMIC DNA]</scope>
    <source>
        <strain evidence="1 2">CBS 119005</strain>
    </source>
</reference>
<dbReference type="Proteomes" id="UP001497700">
    <property type="component" value="Unassembled WGS sequence"/>
</dbReference>
<sequence>MASEYVYEKLPSSRHIRLLRLYGGTDTKEISCELVITALDEARDFEALSYIWGNPLPRMPVQCSGGATEIGPSLHDALHYLRQESGTRTLWVDALCINQEDIQERNSQVRLMGELYERATKTLIWLGEDPDEQAWRAFQVLESFDELIRDRGSLESQLATPDDFALSKNIFHEIIQGHTLIRAIIDLFERPWFSRKWIIQELVNSRCPIVISGTHHIPWHILESFAVKLRQDMTHIYMGLAKPGTTSIHHISNITVLAMIKRSRNTFTLTDDIHHTLGILGLARNSEVHRFGSLMDYGIPEDELWRRYAKIAMESGDLEPLLLVDTLPLEVRPISWVPNIARLSEMTMKEPLMFLSRKSTYSEIVIKGEMTGKVYERNDRHPNASRGAEVSARFLEDDTVLAVEGVFVDRVEELTSIAKPNSEEDVHIGALETMESKYDVEKQMWDEAASIAFRNTESRGRAEKTRVWEDFTRAWILDFDNSLDADALQTYHMWKERVHHQGSRWIRQKADDDFDPDIKTMIEAQLLRENQNVRELDLADTLTAGYYFCRTTEGRLGWAAPHSRPGDMIYVVLGSKSPHLLRPQKDGTFKLIGQCYVQGIMNGEYLRYFSHEKETIRIS</sequence>
<evidence type="ECO:0000313" key="2">
    <source>
        <dbReference type="Proteomes" id="UP001497700"/>
    </source>
</evidence>
<name>A0ACB9YXC1_9PEZI</name>
<proteinExistence type="predicted"/>
<gene>
    <name evidence="1" type="ORF">F4820DRAFT_449815</name>
</gene>
<evidence type="ECO:0000313" key="1">
    <source>
        <dbReference type="EMBL" id="KAI4863654.1"/>
    </source>
</evidence>
<comment type="caution">
    <text evidence="1">The sequence shown here is derived from an EMBL/GenBank/DDBJ whole genome shotgun (WGS) entry which is preliminary data.</text>
</comment>
<keyword evidence="2" id="KW-1185">Reference proteome</keyword>
<dbReference type="EMBL" id="MU393500">
    <property type="protein sequence ID" value="KAI4863654.1"/>
    <property type="molecule type" value="Genomic_DNA"/>
</dbReference>